<organism evidence="1">
    <name type="scientific">Haemonchus placei</name>
    <name type="common">Barber's pole worm</name>
    <dbReference type="NCBI Taxonomy" id="6290"/>
    <lineage>
        <taxon>Eukaryota</taxon>
        <taxon>Metazoa</taxon>
        <taxon>Ecdysozoa</taxon>
        <taxon>Nematoda</taxon>
        <taxon>Chromadorea</taxon>
        <taxon>Rhabditida</taxon>
        <taxon>Rhabditina</taxon>
        <taxon>Rhabditomorpha</taxon>
        <taxon>Strongyloidea</taxon>
        <taxon>Trichostrongylidae</taxon>
        <taxon>Haemonchus</taxon>
    </lineage>
</organism>
<dbReference type="AlphaFoldDB" id="A0A0N4WKH6"/>
<name>A0A0N4WKH6_HAEPC</name>
<dbReference type="WBParaSite" id="HPLM_0001158401-mRNA-1">
    <property type="protein sequence ID" value="HPLM_0001158401-mRNA-1"/>
    <property type="gene ID" value="HPLM_0001158401"/>
</dbReference>
<accession>A0A0N4WKH6</accession>
<evidence type="ECO:0000313" key="1">
    <source>
        <dbReference type="WBParaSite" id="HPLM_0001158401-mRNA-1"/>
    </source>
</evidence>
<reference evidence="1" key="1">
    <citation type="submission" date="2017-02" db="UniProtKB">
        <authorList>
            <consortium name="WormBaseParasite"/>
        </authorList>
    </citation>
    <scope>IDENTIFICATION</scope>
</reference>
<proteinExistence type="predicted"/>
<protein>
    <submittedName>
        <fullName evidence="1">Ras-GEF domain-containing protein</fullName>
    </submittedName>
</protein>
<sequence length="295" mass="33520">LCSVSCPSGADDASYLEIHMEVLKWDRIEVSPTSNQESPVSKAIHLVSLMRLFHSSLCTGSADLPCVEFDYLLVLESIRWRNEQNRKFARGIALLNSVCHDTKKFSSLLFDDAFSTVVLSFWKNVDFDPQLSSLSVSDLVHCELKKFVNQLWRLAANSTLLSRLITKVLKSANSWLEDLVNGANHPVDDWRIRLDVGVGIMQKALPPRNTLDPVIFEEQREAYQLSVFHVVDQPLSVLAKWRNSVSKQPPECDSRSPHPVIASLWKIRLELSKLLEGSQERPRVFRQKASLVLIR</sequence>